<dbReference type="InterPro" id="IPR050091">
    <property type="entry name" value="PKS_NRPS_Biosynth_Enz"/>
</dbReference>
<dbReference type="Proteomes" id="UP000467700">
    <property type="component" value="Unassembled WGS sequence"/>
</dbReference>
<dbReference type="Gene3D" id="3.40.50.720">
    <property type="entry name" value="NAD(P)-binding Rossmann-like Domain"/>
    <property type="match status" value="1"/>
</dbReference>
<dbReference type="PANTHER" id="PTHR43775">
    <property type="entry name" value="FATTY ACID SYNTHASE"/>
    <property type="match status" value="1"/>
</dbReference>
<comment type="caution">
    <text evidence="4">The sequence shown here is derived from an EMBL/GenBank/DDBJ whole genome shotgun (WGS) entry which is preliminary data.</text>
</comment>
<dbReference type="AlphaFoldDB" id="A0A8S0WH32"/>
<dbReference type="InterPro" id="IPR016036">
    <property type="entry name" value="Malonyl_transacylase_ACP-bd"/>
</dbReference>
<keyword evidence="5" id="KW-1185">Reference proteome</keyword>
<dbReference type="SMART" id="SM00827">
    <property type="entry name" value="PKS_AT"/>
    <property type="match status" value="1"/>
</dbReference>
<dbReference type="Gene3D" id="3.40.366.10">
    <property type="entry name" value="Malonyl-Coenzyme A Acyl Carrier Protein, domain 2"/>
    <property type="match status" value="1"/>
</dbReference>
<sequence>MRDLTLARFFNAPTDPRITADFLNLVPDDGPLSAERPSDGDSLHKLLDEGFLVEAAKQLYDQGHPLAFELAYEKTEIDPVLVVSFPFYQFERKRWWKDISISTPPGNALTHISSAPSSAKPVGTHPADGSGVFGPDLGQAAFEELVRQFGAPIQTPLSKKDPSVLPGPPLAYLITGANGMLGCQLLSRFLCHTNSHVYCIIRGDPLVRLQSAFKRFQQDERHLEDALTDGRLHLMQTGDLCAGQLGLTPVEYTTLLDHVDRIIHLAWPVNFNLPLKDFLPFLACTRGLVDFCYSAKKLVRFFFIGSYASTFNYLAERVPENELPLNVSYSLSQGYAVAKLIAEHSLIKTHRNDPSAFRLSIIRVGQVCGDTVTGFWSQDELMPMVIASLPALRALPALFPPVAWIPSDVCANTLFDLATTDQAPDRHLVHVANPVALPWPETAAEIFRFTLGAPAKLVEFGEYVQLIKAYTEPLPVRRLLPYFECLIETMPDRYAVLDVAVSMQYSKSLAACPPISGTLLQRIVQRVLDEQSPQQVAEPPTTNHRSPIFIFGPLLSVDGLVPDADILHRILNHAEESRKGLSDVSKLDGSLLFKQLTTLAMQLGTVESLAKDGIRPHAVLGYCFGEYAAAVTAGILPEVVAVDLLVRRALSLRSQERAGAMLNVFCDLRTIRPILACLPSPPSIAIVAGPSHVVLSGSVSQVQSAQAELQHRRVRTFLVDTPVPFHSALIDNAISQFQPPVYDAKTTSVAYISGVTASTISGHLLGVNYWLRHMRETVNFYGSMVFVRRTLPGHPVVDVGPHNTLSKIISRYEWSEVRVYSADTARSIPVTSTQRAAVSMTDSDTLSATTRGQTPGTSKEQIQVAEANTIALQVLKELFGYEPTVDLLRQSLHAIGLQSLDFIRFSDCYGAKTGLFLSLSAYIADTPLENVVSSAMKSAYSQPKHQISNT</sequence>
<evidence type="ECO:0000259" key="3">
    <source>
        <dbReference type="SMART" id="SM00827"/>
    </source>
</evidence>
<dbReference type="GO" id="GO:0004312">
    <property type="term" value="F:fatty acid synthase activity"/>
    <property type="evidence" value="ECO:0007669"/>
    <property type="project" value="TreeGrafter"/>
</dbReference>
<dbReference type="SUPFAM" id="SSF51735">
    <property type="entry name" value="NAD(P)-binding Rossmann-fold domains"/>
    <property type="match status" value="1"/>
</dbReference>
<dbReference type="PANTHER" id="PTHR43775:SF37">
    <property type="entry name" value="SI:DKEY-61P9.11"/>
    <property type="match status" value="1"/>
</dbReference>
<dbReference type="InterPro" id="IPR016035">
    <property type="entry name" value="Acyl_Trfase/lysoPLipase"/>
</dbReference>
<dbReference type="GO" id="GO:0044550">
    <property type="term" value="P:secondary metabolite biosynthetic process"/>
    <property type="evidence" value="ECO:0007669"/>
    <property type="project" value="TreeGrafter"/>
</dbReference>
<dbReference type="SUPFAM" id="SSF55048">
    <property type="entry name" value="Probable ACP-binding domain of malonyl-CoA ACP transacylase"/>
    <property type="match status" value="1"/>
</dbReference>
<organism evidence="4 5">
    <name type="scientific">Cyclocybe aegerita</name>
    <name type="common">Black poplar mushroom</name>
    <name type="synonym">Agrocybe aegerita</name>
    <dbReference type="NCBI Taxonomy" id="1973307"/>
    <lineage>
        <taxon>Eukaryota</taxon>
        <taxon>Fungi</taxon>
        <taxon>Dikarya</taxon>
        <taxon>Basidiomycota</taxon>
        <taxon>Agaricomycotina</taxon>
        <taxon>Agaricomycetes</taxon>
        <taxon>Agaricomycetidae</taxon>
        <taxon>Agaricales</taxon>
        <taxon>Agaricineae</taxon>
        <taxon>Bolbitiaceae</taxon>
        <taxon>Cyclocybe</taxon>
    </lineage>
</organism>
<dbReference type="Pfam" id="PF07993">
    <property type="entry name" value="NAD_binding_4"/>
    <property type="match status" value="1"/>
</dbReference>
<evidence type="ECO:0000256" key="2">
    <source>
        <dbReference type="ARBA" id="ARBA00022553"/>
    </source>
</evidence>
<dbReference type="EMBL" id="CACVBS010000035">
    <property type="protein sequence ID" value="CAA7262013.1"/>
    <property type="molecule type" value="Genomic_DNA"/>
</dbReference>
<evidence type="ECO:0000313" key="5">
    <source>
        <dbReference type="Proteomes" id="UP000467700"/>
    </source>
</evidence>
<dbReference type="GO" id="GO:0006633">
    <property type="term" value="P:fatty acid biosynthetic process"/>
    <property type="evidence" value="ECO:0007669"/>
    <property type="project" value="TreeGrafter"/>
</dbReference>
<evidence type="ECO:0000256" key="1">
    <source>
        <dbReference type="ARBA" id="ARBA00022450"/>
    </source>
</evidence>
<evidence type="ECO:0000313" key="4">
    <source>
        <dbReference type="EMBL" id="CAA7262013.1"/>
    </source>
</evidence>
<dbReference type="OrthoDB" id="5334845at2759"/>
<name>A0A8S0WH32_CYCAE</name>
<gene>
    <name evidence="4" type="ORF">AAE3_LOCUS4525</name>
</gene>
<keyword evidence="2" id="KW-0597">Phosphoprotein</keyword>
<dbReference type="SUPFAM" id="SSF52151">
    <property type="entry name" value="FabD/lysophospholipase-like"/>
    <property type="match status" value="1"/>
</dbReference>
<dbReference type="InterPro" id="IPR001227">
    <property type="entry name" value="Ac_transferase_dom_sf"/>
</dbReference>
<reference evidence="4 5" key="1">
    <citation type="submission" date="2020-01" db="EMBL/GenBank/DDBJ databases">
        <authorList>
            <person name="Gupta K D."/>
        </authorList>
    </citation>
    <scope>NUCLEOTIDE SEQUENCE [LARGE SCALE GENOMIC DNA]</scope>
</reference>
<dbReference type="InterPro" id="IPR013120">
    <property type="entry name" value="FAR_NAD-bd"/>
</dbReference>
<keyword evidence="1" id="KW-0596">Phosphopantetheine</keyword>
<protein>
    <recommendedName>
        <fullName evidence="3">Malonyl-CoA:ACP transacylase (MAT) domain-containing protein</fullName>
    </recommendedName>
</protein>
<dbReference type="Pfam" id="PF00698">
    <property type="entry name" value="Acyl_transf_1"/>
    <property type="match status" value="1"/>
</dbReference>
<accession>A0A8S0WH32</accession>
<feature type="domain" description="Malonyl-CoA:ACP transacylase (MAT)" evidence="3">
    <location>
        <begin position="544"/>
        <end position="853"/>
    </location>
</feature>
<proteinExistence type="predicted"/>
<dbReference type="InterPro" id="IPR036291">
    <property type="entry name" value="NAD(P)-bd_dom_sf"/>
</dbReference>
<dbReference type="InterPro" id="IPR014043">
    <property type="entry name" value="Acyl_transferase_dom"/>
</dbReference>